<feature type="compositionally biased region" description="Polar residues" evidence="8">
    <location>
        <begin position="856"/>
        <end position="869"/>
    </location>
</feature>
<feature type="repeat" description="ANK" evidence="7">
    <location>
        <begin position="197"/>
        <end position="229"/>
    </location>
</feature>
<feature type="transmembrane region" description="Helical" evidence="9">
    <location>
        <begin position="1682"/>
        <end position="1703"/>
    </location>
</feature>
<feature type="transmembrane region" description="Helical" evidence="9">
    <location>
        <begin position="668"/>
        <end position="688"/>
    </location>
</feature>
<dbReference type="PROSITE" id="PS50088">
    <property type="entry name" value="ANK_REPEAT"/>
    <property type="match status" value="5"/>
</dbReference>
<dbReference type="InterPro" id="IPR001054">
    <property type="entry name" value="A/G_cyclase"/>
</dbReference>
<accession>A0A1Q9ENH6</accession>
<evidence type="ECO:0000256" key="6">
    <source>
        <dbReference type="ARBA" id="ARBA00023136"/>
    </source>
</evidence>
<proteinExistence type="predicted"/>
<evidence type="ECO:0000256" key="1">
    <source>
        <dbReference type="ARBA" id="ARBA00004141"/>
    </source>
</evidence>
<dbReference type="Pfam" id="PF12796">
    <property type="entry name" value="Ank_2"/>
    <property type="match status" value="3"/>
</dbReference>
<name>A0A1Q9ENH6_SYMMI</name>
<feature type="repeat" description="ANK" evidence="7">
    <location>
        <begin position="330"/>
        <end position="362"/>
    </location>
</feature>
<keyword evidence="3" id="KW-0677">Repeat</keyword>
<feature type="transmembrane region" description="Helical" evidence="9">
    <location>
        <begin position="1558"/>
        <end position="1575"/>
    </location>
</feature>
<feature type="transmembrane region" description="Helical" evidence="9">
    <location>
        <begin position="640"/>
        <end position="661"/>
    </location>
</feature>
<dbReference type="InterPro" id="IPR025256">
    <property type="entry name" value="TM7S3/TM198-like_dom"/>
</dbReference>
<evidence type="ECO:0000313" key="12">
    <source>
        <dbReference type="Proteomes" id="UP000186817"/>
    </source>
</evidence>
<evidence type="ECO:0000256" key="2">
    <source>
        <dbReference type="ARBA" id="ARBA00022692"/>
    </source>
</evidence>
<dbReference type="Pfam" id="PF13886">
    <property type="entry name" value="TM7S3_TM198"/>
    <property type="match status" value="1"/>
</dbReference>
<evidence type="ECO:0000313" key="11">
    <source>
        <dbReference type="EMBL" id="OLQ08973.1"/>
    </source>
</evidence>
<feature type="transmembrane region" description="Helical" evidence="9">
    <location>
        <begin position="1644"/>
        <end position="1662"/>
    </location>
</feature>
<feature type="transmembrane region" description="Helical" evidence="9">
    <location>
        <begin position="985"/>
        <end position="1003"/>
    </location>
</feature>
<feature type="transmembrane region" description="Helical" evidence="9">
    <location>
        <begin position="1587"/>
        <end position="1606"/>
    </location>
</feature>
<feature type="repeat" description="ANK" evidence="7">
    <location>
        <begin position="296"/>
        <end position="328"/>
    </location>
</feature>
<feature type="transmembrane region" description="Helical" evidence="9">
    <location>
        <begin position="1127"/>
        <end position="1145"/>
    </location>
</feature>
<dbReference type="SUPFAM" id="SSF55073">
    <property type="entry name" value="Nucleotide cyclase"/>
    <property type="match status" value="1"/>
</dbReference>
<evidence type="ECO:0000256" key="9">
    <source>
        <dbReference type="SAM" id="Phobius"/>
    </source>
</evidence>
<evidence type="ECO:0000256" key="5">
    <source>
        <dbReference type="ARBA" id="ARBA00023043"/>
    </source>
</evidence>
<dbReference type="EMBL" id="LSRX01000106">
    <property type="protein sequence ID" value="OLQ08973.1"/>
    <property type="molecule type" value="Genomic_DNA"/>
</dbReference>
<dbReference type="CDD" id="cd07302">
    <property type="entry name" value="CHD"/>
    <property type="match status" value="1"/>
</dbReference>
<evidence type="ECO:0000256" key="8">
    <source>
        <dbReference type="SAM" id="MobiDB-lite"/>
    </source>
</evidence>
<gene>
    <name evidence="11" type="primary">ANKRD50</name>
    <name evidence="11" type="ORF">AK812_SmicGene7478</name>
</gene>
<feature type="transmembrane region" description="Helical" evidence="9">
    <location>
        <begin position="955"/>
        <end position="973"/>
    </location>
</feature>
<dbReference type="SUPFAM" id="SSF48403">
    <property type="entry name" value="Ankyrin repeat"/>
    <property type="match status" value="1"/>
</dbReference>
<keyword evidence="4 9" id="KW-1133">Transmembrane helix</keyword>
<feature type="region of interest" description="Disordered" evidence="8">
    <location>
        <begin position="423"/>
        <end position="494"/>
    </location>
</feature>
<organism evidence="11 12">
    <name type="scientific">Symbiodinium microadriaticum</name>
    <name type="common">Dinoflagellate</name>
    <name type="synonym">Zooxanthella microadriatica</name>
    <dbReference type="NCBI Taxonomy" id="2951"/>
    <lineage>
        <taxon>Eukaryota</taxon>
        <taxon>Sar</taxon>
        <taxon>Alveolata</taxon>
        <taxon>Dinophyceae</taxon>
        <taxon>Suessiales</taxon>
        <taxon>Symbiodiniaceae</taxon>
        <taxon>Symbiodinium</taxon>
    </lineage>
</organism>
<feature type="transmembrane region" description="Helical" evidence="9">
    <location>
        <begin position="1499"/>
        <end position="1518"/>
    </location>
</feature>
<dbReference type="Pfam" id="PF00211">
    <property type="entry name" value="Guanylate_cyc"/>
    <property type="match status" value="1"/>
</dbReference>
<keyword evidence="5 7" id="KW-0040">ANK repeat</keyword>
<dbReference type="InterPro" id="IPR002110">
    <property type="entry name" value="Ankyrin_rpt"/>
</dbReference>
<dbReference type="Proteomes" id="UP000186817">
    <property type="component" value="Unassembled WGS sequence"/>
</dbReference>
<keyword evidence="6 9" id="KW-0472">Membrane</keyword>
<dbReference type="GO" id="GO:0009190">
    <property type="term" value="P:cyclic nucleotide biosynthetic process"/>
    <property type="evidence" value="ECO:0007669"/>
    <property type="project" value="InterPro"/>
</dbReference>
<feature type="transmembrane region" description="Helical" evidence="9">
    <location>
        <begin position="1618"/>
        <end position="1637"/>
    </location>
</feature>
<dbReference type="PROSITE" id="PS50125">
    <property type="entry name" value="GUANYLATE_CYCLASE_2"/>
    <property type="match status" value="1"/>
</dbReference>
<dbReference type="GO" id="GO:0016020">
    <property type="term" value="C:membrane"/>
    <property type="evidence" value="ECO:0007669"/>
    <property type="project" value="UniProtKB-SubCell"/>
</dbReference>
<evidence type="ECO:0000256" key="3">
    <source>
        <dbReference type="ARBA" id="ARBA00022737"/>
    </source>
</evidence>
<feature type="domain" description="Guanylate cyclase" evidence="10">
    <location>
        <begin position="1242"/>
        <end position="1374"/>
    </location>
</feature>
<feature type="repeat" description="ANK" evidence="7">
    <location>
        <begin position="165"/>
        <end position="197"/>
    </location>
</feature>
<dbReference type="OrthoDB" id="60033at2759"/>
<reference evidence="11 12" key="1">
    <citation type="submission" date="2016-02" db="EMBL/GenBank/DDBJ databases">
        <title>Genome analysis of coral dinoflagellate symbionts highlights evolutionary adaptations to a symbiotic lifestyle.</title>
        <authorList>
            <person name="Aranda M."/>
            <person name="Li Y."/>
            <person name="Liew Y.J."/>
            <person name="Baumgarten S."/>
            <person name="Simakov O."/>
            <person name="Wilson M."/>
            <person name="Piel J."/>
            <person name="Ashoor H."/>
            <person name="Bougouffa S."/>
            <person name="Bajic V.B."/>
            <person name="Ryu T."/>
            <person name="Ravasi T."/>
            <person name="Bayer T."/>
            <person name="Micklem G."/>
            <person name="Kim H."/>
            <person name="Bhak J."/>
            <person name="Lajeunesse T.C."/>
            <person name="Voolstra C.R."/>
        </authorList>
    </citation>
    <scope>NUCLEOTIDE SEQUENCE [LARGE SCALE GENOMIC DNA]</scope>
    <source>
        <strain evidence="11 12">CCMP2467</strain>
    </source>
</reference>
<feature type="repeat" description="ANK" evidence="7">
    <location>
        <begin position="230"/>
        <end position="262"/>
    </location>
</feature>
<dbReference type="PANTHER" id="PTHR24161:SF85">
    <property type="entry name" value="PALMITOYLTRANSFERASE HIP14"/>
    <property type="match status" value="1"/>
</dbReference>
<dbReference type="SMART" id="SM00044">
    <property type="entry name" value="CYCc"/>
    <property type="match status" value="1"/>
</dbReference>
<dbReference type="Gene3D" id="3.30.70.1230">
    <property type="entry name" value="Nucleotide cyclase"/>
    <property type="match status" value="1"/>
</dbReference>
<feature type="region of interest" description="Disordered" evidence="8">
    <location>
        <begin position="845"/>
        <end position="891"/>
    </location>
</feature>
<feature type="transmembrane region" description="Helical" evidence="9">
    <location>
        <begin position="1525"/>
        <end position="1546"/>
    </location>
</feature>
<dbReference type="PANTHER" id="PTHR24161">
    <property type="entry name" value="ANK_REP_REGION DOMAIN-CONTAINING PROTEIN-RELATED"/>
    <property type="match status" value="1"/>
</dbReference>
<feature type="compositionally biased region" description="Low complexity" evidence="8">
    <location>
        <begin position="464"/>
        <end position="484"/>
    </location>
</feature>
<evidence type="ECO:0000259" key="10">
    <source>
        <dbReference type="PROSITE" id="PS50125"/>
    </source>
</evidence>
<dbReference type="Gene3D" id="1.25.40.20">
    <property type="entry name" value="Ankyrin repeat-containing domain"/>
    <property type="match status" value="3"/>
</dbReference>
<dbReference type="GO" id="GO:0035556">
    <property type="term" value="P:intracellular signal transduction"/>
    <property type="evidence" value="ECO:0007669"/>
    <property type="project" value="InterPro"/>
</dbReference>
<evidence type="ECO:0000256" key="4">
    <source>
        <dbReference type="ARBA" id="ARBA00022989"/>
    </source>
</evidence>
<sequence length="1774" mass="195097">MMLPASFAASGHVEPALKVMLISGSIVMEIPRSFAPSVMDLKRQLGRELRWPHFKLKLMLGEEELNEEMMQNFSGTLDVTAVFLEFPGLVHDYDAAFLAAVASQDVAAAEDLLGKAQDPNCFFSQFSDSDFSGFTALTAASFLGNPQLVELLCQAKAALDALDMRGFSALQIAIRRDHADLVQLLLQSRANANLNGTRGTALLEAASHGRLTAAQLLLDAGAEKDLGDSEGRSPLLEAASSGHGEVVKLLLQARANVDEGNCWGNNSVLAAASSGNLAILRTLIAARACLNEADISGRTPLTAAIAANHLDALQLLIEGRADVDDMYYGWSDIPLHAAAAAGQLEVVRLLLRAQADVNASRSGDRIPLISAAARGFPEVARLLLQAAADLRRTARNGQTALQAAQARGQDAVLEVFAAWEASQSVPDASSPEEQRKKRRRAPGMALQPPSRTASKDSRPKVRSSPDTPGTSPAPSPTASQDPSSIARAGKRKRSVVVPVKVKTTPNESELGDAAAEWRSERSEEMQIGRAVSIATQLSDHEEEQEPPSISYLDNVLRYEFRRAGPGDDARAGTSIWNESETSRGLLRSQSWRSLAAAEAEEGTPTVWTAEGLEKQTEWSQEWDKGPIQEFCENLANKRSWTGTYVFFTAYALFAIDIDAMAGDKSSRIGVAIVTTLVAIAFLFELVVHCIGKKGYMTSAFFMLDLVAFISLIPDTILMQLATDSSAFVAGRSSRLTRMLRLFGRSARAARLNRFGRIARIAAFMPKIQELSRFWGHKVEDDDAARVLEKKLYRVFCFLDEDMDSWVAKSALDTCKDKLFQMAHLEKKKSEWGSKLRMLAATTTFTSSKARKDDPHSSASNTTGLDSQTPADLASSFASRPPSPRSLAKKDGAVIGSQTMARASDNKPYQDQVDYPEFRDAIMSEPPLVQWLKNAVIRQLKRGNNMQAVRQRNAEYIGVKVAMAILFIIAILSYVEPLMEDTSLNYGFISMNSFVGLTTGSPAVNTTIPDVIRRQAATWTLHEGWARPERPLLYLDLQRKVYCNSLVGSNERRCDAPLGEALVWGQTKRLDEVDVDVISSEYRQMDLLLMRYPDFDNQDITAEDLEERTEAVALFLNRADTVATARDSIITTWVVLFLIVIGISLLTRDLTYLSKNLLKPLVELADEVESITRLQLAATNSATTHSLELAQNVSSEIRLLRRRFDSMKTAIRSWGKYVPWPVVQLMMRKDAEANIEVSERKVTMFFSDIASFTTIVESLPPKSSLLLLSRYFQEMSKIVDAHGGIVVEFIGDAILCIYGAPVVNDSHATVAVKAAVEMLHAIGSINAWLDRRELPRISIRCGVHTGKVLVGNMGMQSRIKYGIVGDECSMPGRLEELNKTYGTQLLVSETTHTDLDIEGFVSRPIDFIRRSADAEESEQIFEVWKANRRPSKASLEEKAADLYTEKTPTCAATAQAECPQSKVVRVKPLHSKRVRRIMAVNEAVHEIFLPLEEEVCDTSATVFLSILCFFGLAVSFFGYRIYKVAFAFFAFLVGFGLEALVGSHWISEMPEEATPVKKVTVLVCCVLWGTVAAVLARRCREGIEKMLGIVFGIFLGLAATCLLVYALQKPLDSALGDAYKGWEQFGGVTLGVPLALLAGYLCRTWVKHLIMIVTAFFGSWAAWRCASSLLKCAEVESHVLSRHVINLLIVIGLGVLGLVAQILWQPRGERKVQAVEHYRHGRFEQAKEGFTAAGQAMQKLTGVQDVSSALMLQRCVSYAETPPPEDWDGAAKLRM</sequence>
<keyword evidence="12" id="KW-1185">Reference proteome</keyword>
<evidence type="ECO:0000256" key="7">
    <source>
        <dbReference type="PROSITE-ProRule" id="PRU00023"/>
    </source>
</evidence>
<dbReference type="InterPro" id="IPR029787">
    <property type="entry name" value="Nucleotide_cyclase"/>
</dbReference>
<protein>
    <submittedName>
        <fullName evidence="11">Ankyrin repeat domain-containing protein 50</fullName>
    </submittedName>
</protein>
<comment type="subcellular location">
    <subcellularLocation>
        <location evidence="1">Membrane</location>
        <topology evidence="1">Multi-pass membrane protein</topology>
    </subcellularLocation>
</comment>
<dbReference type="InterPro" id="IPR036770">
    <property type="entry name" value="Ankyrin_rpt-contain_sf"/>
</dbReference>
<dbReference type="SMART" id="SM00248">
    <property type="entry name" value="ANK"/>
    <property type="match status" value="9"/>
</dbReference>
<dbReference type="PROSITE" id="PS50297">
    <property type="entry name" value="ANK_REP_REGION"/>
    <property type="match status" value="4"/>
</dbReference>
<keyword evidence="2 9" id="KW-0812">Transmembrane</keyword>
<comment type="caution">
    <text evidence="11">The sequence shown here is derived from an EMBL/GenBank/DDBJ whole genome shotgun (WGS) entry which is preliminary data.</text>
</comment>